<gene>
    <name evidence="2" type="ORF">C882_2946</name>
</gene>
<sequence length="104" mass="10901">MAALLVALLTLNLPMIVSAAEQADTLAHELVPHAHDEDAGTSADDSHQRHCMPSCQTVAGLLTEPPSAVGLAVASVMLHRPADIILRGKTAAPEPPPPRRHPVL</sequence>
<accession>K9HBG3</accession>
<comment type="caution">
    <text evidence="2">The sequence shown here is derived from an EMBL/GenBank/DDBJ whole genome shotgun (WGS) entry which is preliminary data.</text>
</comment>
<name>K9HBG3_9PROT</name>
<evidence type="ECO:0000256" key="1">
    <source>
        <dbReference type="SAM" id="SignalP"/>
    </source>
</evidence>
<evidence type="ECO:0000313" key="2">
    <source>
        <dbReference type="EMBL" id="EKV26081.1"/>
    </source>
</evidence>
<keyword evidence="3" id="KW-1185">Reference proteome</keyword>
<evidence type="ECO:0000313" key="3">
    <source>
        <dbReference type="Proteomes" id="UP000009881"/>
    </source>
</evidence>
<protein>
    <submittedName>
        <fullName evidence="2">Uncharacterized protein</fullName>
    </submittedName>
</protein>
<reference evidence="2 3" key="1">
    <citation type="journal article" date="2013" name="Genome Announc.">
        <title>Draft Genome Sequence of an Alphaproteobacterium, Caenispirillum salinarum AK4(T), Isolated from a Solar Saltern.</title>
        <authorList>
            <person name="Khatri I."/>
            <person name="Singh A."/>
            <person name="Korpole S."/>
            <person name="Pinnaka A.K."/>
            <person name="Subramanian S."/>
        </authorList>
    </citation>
    <scope>NUCLEOTIDE SEQUENCE [LARGE SCALE GENOMIC DNA]</scope>
    <source>
        <strain evidence="2 3">AK4</strain>
    </source>
</reference>
<keyword evidence="1" id="KW-0732">Signal</keyword>
<dbReference type="EMBL" id="ANHY01000039">
    <property type="protein sequence ID" value="EKV26081.1"/>
    <property type="molecule type" value="Genomic_DNA"/>
</dbReference>
<dbReference type="STRING" id="1238182.C882_2946"/>
<dbReference type="AlphaFoldDB" id="K9HBG3"/>
<organism evidence="2 3">
    <name type="scientific">Caenispirillum salinarum AK4</name>
    <dbReference type="NCBI Taxonomy" id="1238182"/>
    <lineage>
        <taxon>Bacteria</taxon>
        <taxon>Pseudomonadati</taxon>
        <taxon>Pseudomonadota</taxon>
        <taxon>Alphaproteobacteria</taxon>
        <taxon>Rhodospirillales</taxon>
        <taxon>Novispirillaceae</taxon>
        <taxon>Caenispirillum</taxon>
    </lineage>
</organism>
<feature type="signal peptide" evidence="1">
    <location>
        <begin position="1"/>
        <end position="19"/>
    </location>
</feature>
<feature type="chain" id="PRO_5003930102" evidence="1">
    <location>
        <begin position="20"/>
        <end position="104"/>
    </location>
</feature>
<proteinExistence type="predicted"/>
<dbReference type="Proteomes" id="UP000009881">
    <property type="component" value="Unassembled WGS sequence"/>
</dbReference>